<dbReference type="Proteomes" id="UP000294847">
    <property type="component" value="Chromosome 5"/>
</dbReference>
<dbReference type="UniPathway" id="UPA00378"/>
<evidence type="ECO:0000256" key="8">
    <source>
        <dbReference type="PIRSR" id="PIRSR601382-3"/>
    </source>
</evidence>
<reference evidence="10 11" key="1">
    <citation type="journal article" date="2019" name="Mol. Biol. Evol.">
        <title>Blast fungal genomes show frequent chromosomal changes, gene gains and losses, and effector gene turnover.</title>
        <authorList>
            <person name="Gomez Luciano L.B."/>
            <person name="Jason Tsai I."/>
            <person name="Chuma I."/>
            <person name="Tosa Y."/>
            <person name="Chen Y.H."/>
            <person name="Li J.Y."/>
            <person name="Li M.Y."/>
            <person name="Jade Lu M.Y."/>
            <person name="Nakayashiki H."/>
            <person name="Li W.H."/>
        </authorList>
    </citation>
    <scope>NUCLEOTIDE SEQUENCE [LARGE SCALE GENOMIC DNA]</scope>
    <source>
        <strain evidence="10">MZ5-1-6</strain>
    </source>
</reference>
<dbReference type="InterPro" id="IPR001382">
    <property type="entry name" value="Glyco_hydro_47"/>
</dbReference>
<gene>
    <name evidence="10" type="ORF">PoMZ_11907</name>
</gene>
<accession>A0A4P7NLH9</accession>
<feature type="binding site" evidence="7">
    <location>
        <position position="618"/>
    </location>
    <ligand>
        <name>Ca(2+)</name>
        <dbReference type="ChEBI" id="CHEBI:29108"/>
    </ligand>
</feature>
<protein>
    <recommendedName>
        <fullName evidence="9">alpha-1,2-Mannosidase</fullName>
        <ecNumber evidence="9">3.2.1.-</ecNumber>
    </recommendedName>
</protein>
<dbReference type="GO" id="GO:0016020">
    <property type="term" value="C:membrane"/>
    <property type="evidence" value="ECO:0007669"/>
    <property type="project" value="InterPro"/>
</dbReference>
<dbReference type="PANTHER" id="PTHR11742">
    <property type="entry name" value="MANNOSYL-OLIGOSACCHARIDE ALPHA-1,2-MANNOSIDASE-RELATED"/>
    <property type="match status" value="1"/>
</dbReference>
<evidence type="ECO:0000256" key="2">
    <source>
        <dbReference type="ARBA" id="ARBA00004922"/>
    </source>
</evidence>
<dbReference type="SUPFAM" id="SSF48225">
    <property type="entry name" value="Seven-hairpin glycosidases"/>
    <property type="match status" value="1"/>
</dbReference>
<dbReference type="GO" id="GO:0005783">
    <property type="term" value="C:endoplasmic reticulum"/>
    <property type="evidence" value="ECO:0007669"/>
    <property type="project" value="TreeGrafter"/>
</dbReference>
<dbReference type="EC" id="3.2.1.-" evidence="9"/>
<dbReference type="AlphaFoldDB" id="A0A4P7NLH9"/>
<feature type="active site" description="Proton donor" evidence="6">
    <location>
        <position position="465"/>
    </location>
</feature>
<sequence length="628" mass="69364">MRHLCRPRGFQAQSISLRMAPEAKYPAIFLLYRGFFGPSSAGSDDGPILNQAPPSQTGPIEFVPSGFDWATGFTPFHPRPAEQARLPLASARKPLPRVQHAFEADPPRHDQPVQEARQKAVRDAFKKSWDSYSKNAWTRDELRPLAGGGKDTFGGFGATLVDALDTLWIMGLRQEFVDAAREACRLDFSPTAITRRVGSLNVFETTIRFLGGLISAHDLSGEPALLSKAVELGDMLLAAFDTPTHIPGFWLNFQDAAKGHQSAGSGDPSAAPTSLSLEFTRLAQLTGNDKYYAAIDVVSSMLQKTQKNTLLPGMWPTLLNFQSWETAGAQPHAEFGLGALADSLYEYLPKMHLLLEGSDPKYEAMYRGAMDVVEKHVLFRPMAPPNGSAAEGTIPDILFSGTATVHQDGSVTNNNEGQHLACFTGGMFALGGRLFDNPHHEKIGEQLARGCAWGYARFPTGLLPEMFGTSVCPSIDKQCAWDEGRWIREIQPPWEKPKVNRKGAVNGFDKSKLLPTGFTHARDPRYILRPEAIESLFVLYRITGKDDLRDIAWRMFLDIQTATSTPLGNAAVEDVTATGKAKQIDSMESFWLAETLKYFYLIFSDPELISLDEWVLNTEAHPFKRPTS</sequence>
<dbReference type="InterPro" id="IPR050749">
    <property type="entry name" value="Glycosyl_Hydrolase_47"/>
</dbReference>
<dbReference type="PRINTS" id="PR00747">
    <property type="entry name" value="GLYHDRLASE47"/>
</dbReference>
<keyword evidence="5 8" id="KW-1015">Disulfide bond</keyword>
<feature type="active site" evidence="6">
    <location>
        <position position="531"/>
    </location>
</feature>
<dbReference type="GO" id="GO:0005509">
    <property type="term" value="F:calcium ion binding"/>
    <property type="evidence" value="ECO:0007669"/>
    <property type="project" value="InterPro"/>
</dbReference>
<dbReference type="Gene3D" id="1.50.10.10">
    <property type="match status" value="1"/>
</dbReference>
<name>A0A4P7NLH9_PYROR</name>
<feature type="active site" evidence="6">
    <location>
        <position position="342"/>
    </location>
</feature>
<dbReference type="InterPro" id="IPR012341">
    <property type="entry name" value="6hp_glycosidase-like_sf"/>
</dbReference>
<comment type="similarity">
    <text evidence="3 9">Belongs to the glycosyl hydrolase 47 family.</text>
</comment>
<dbReference type="Pfam" id="PF01532">
    <property type="entry name" value="Glyco_hydro_47"/>
    <property type="match status" value="1"/>
</dbReference>
<dbReference type="InterPro" id="IPR036026">
    <property type="entry name" value="Seven-hairpin_glycosidases"/>
</dbReference>
<dbReference type="PANTHER" id="PTHR11742:SF89">
    <property type="entry name" value="ALPHA-1,2-MANNOSIDASE"/>
    <property type="match status" value="1"/>
</dbReference>
<feature type="active site" description="Proton donor" evidence="6">
    <location>
        <position position="204"/>
    </location>
</feature>
<proteinExistence type="inferred from homology"/>
<keyword evidence="7" id="KW-0106">Calcium</keyword>
<comment type="pathway">
    <text evidence="2">Protein modification; protein glycosylation.</text>
</comment>
<evidence type="ECO:0000256" key="5">
    <source>
        <dbReference type="ARBA" id="ARBA00023157"/>
    </source>
</evidence>
<dbReference type="EMBL" id="CP034208">
    <property type="protein sequence ID" value="QBZ63017.1"/>
    <property type="molecule type" value="Genomic_DNA"/>
</dbReference>
<organism evidence="10 11">
    <name type="scientific">Pyricularia oryzae</name>
    <name type="common">Rice blast fungus</name>
    <name type="synonym">Magnaporthe oryzae</name>
    <dbReference type="NCBI Taxonomy" id="318829"/>
    <lineage>
        <taxon>Eukaryota</taxon>
        <taxon>Fungi</taxon>
        <taxon>Dikarya</taxon>
        <taxon>Ascomycota</taxon>
        <taxon>Pezizomycotina</taxon>
        <taxon>Sordariomycetes</taxon>
        <taxon>Sordariomycetidae</taxon>
        <taxon>Magnaporthales</taxon>
        <taxon>Pyriculariaceae</taxon>
        <taxon>Pyricularia</taxon>
    </lineage>
</organism>
<evidence type="ECO:0000256" key="4">
    <source>
        <dbReference type="ARBA" id="ARBA00022801"/>
    </source>
</evidence>
<keyword evidence="9" id="KW-0326">Glycosidase</keyword>
<evidence type="ECO:0000313" key="11">
    <source>
        <dbReference type="Proteomes" id="UP000294847"/>
    </source>
</evidence>
<evidence type="ECO:0000256" key="7">
    <source>
        <dbReference type="PIRSR" id="PIRSR601382-2"/>
    </source>
</evidence>
<dbReference type="GO" id="GO:0036503">
    <property type="term" value="P:ERAD pathway"/>
    <property type="evidence" value="ECO:0007669"/>
    <property type="project" value="UniProtKB-ARBA"/>
</dbReference>
<comment type="cofactor">
    <cofactor evidence="1 7">
        <name>Ca(2+)</name>
        <dbReference type="ChEBI" id="CHEBI:29108"/>
    </cofactor>
</comment>
<keyword evidence="4 9" id="KW-0378">Hydrolase</keyword>
<evidence type="ECO:0000256" key="1">
    <source>
        <dbReference type="ARBA" id="ARBA00001913"/>
    </source>
</evidence>
<evidence type="ECO:0000313" key="10">
    <source>
        <dbReference type="EMBL" id="QBZ63017.1"/>
    </source>
</evidence>
<dbReference type="GO" id="GO:0004571">
    <property type="term" value="F:mannosyl-oligosaccharide 1,2-alpha-mannosidase activity"/>
    <property type="evidence" value="ECO:0007669"/>
    <property type="project" value="InterPro"/>
</dbReference>
<evidence type="ECO:0000256" key="3">
    <source>
        <dbReference type="ARBA" id="ARBA00007658"/>
    </source>
</evidence>
<dbReference type="FunFam" id="1.50.10.10:FF:000037">
    <property type="entry name" value="alpha-1,2-Mannosidase"/>
    <property type="match status" value="1"/>
</dbReference>
<evidence type="ECO:0000256" key="6">
    <source>
        <dbReference type="PIRSR" id="PIRSR601382-1"/>
    </source>
</evidence>
<evidence type="ECO:0000256" key="9">
    <source>
        <dbReference type="RuleBase" id="RU361193"/>
    </source>
</evidence>
<dbReference type="GO" id="GO:0005975">
    <property type="term" value="P:carbohydrate metabolic process"/>
    <property type="evidence" value="ECO:0007669"/>
    <property type="project" value="InterPro"/>
</dbReference>
<feature type="disulfide bond" evidence="8">
    <location>
        <begin position="422"/>
        <end position="451"/>
    </location>
</feature>
<keyword evidence="7" id="KW-0479">Metal-binding</keyword>